<feature type="compositionally biased region" description="Pro residues" evidence="8">
    <location>
        <begin position="1058"/>
        <end position="1087"/>
    </location>
</feature>
<dbReference type="PROSITE" id="PS51194">
    <property type="entry name" value="HELICASE_CTER"/>
    <property type="match status" value="1"/>
</dbReference>
<protein>
    <recommendedName>
        <fullName evidence="1">RNA helicase</fullName>
        <ecNumber evidence="1">3.6.4.13</ecNumber>
    </recommendedName>
</protein>
<dbReference type="Pfam" id="PF00270">
    <property type="entry name" value="DEAD"/>
    <property type="match status" value="1"/>
</dbReference>
<evidence type="ECO:0000256" key="8">
    <source>
        <dbReference type="SAM" id="MobiDB-lite"/>
    </source>
</evidence>
<dbReference type="SMART" id="SM00487">
    <property type="entry name" value="DEXDc"/>
    <property type="match status" value="1"/>
</dbReference>
<evidence type="ECO:0000256" key="2">
    <source>
        <dbReference type="ARBA" id="ARBA00022741"/>
    </source>
</evidence>
<name>A0A074Z1Q6_OPIVI</name>
<dbReference type="GO" id="GO:0003724">
    <property type="term" value="F:RNA helicase activity"/>
    <property type="evidence" value="ECO:0007669"/>
    <property type="project" value="UniProtKB-EC"/>
</dbReference>
<comment type="catalytic activity">
    <reaction evidence="6">
        <text>ATP + H2O = ADP + phosphate + H(+)</text>
        <dbReference type="Rhea" id="RHEA:13065"/>
        <dbReference type="ChEBI" id="CHEBI:15377"/>
        <dbReference type="ChEBI" id="CHEBI:15378"/>
        <dbReference type="ChEBI" id="CHEBI:30616"/>
        <dbReference type="ChEBI" id="CHEBI:43474"/>
        <dbReference type="ChEBI" id="CHEBI:456216"/>
        <dbReference type="EC" id="3.6.4.13"/>
    </reaction>
</comment>
<reference evidence="12 13" key="1">
    <citation type="submission" date="2013-11" db="EMBL/GenBank/DDBJ databases">
        <title>Opisthorchis viverrini - life in the bile duct.</title>
        <authorList>
            <person name="Young N.D."/>
            <person name="Nagarajan N."/>
            <person name="Lin S.J."/>
            <person name="Korhonen P.K."/>
            <person name="Jex A.R."/>
            <person name="Hall R.S."/>
            <person name="Safavi-Hemami H."/>
            <person name="Kaewkong W."/>
            <person name="Bertrand D."/>
            <person name="Gao S."/>
            <person name="Seet Q."/>
            <person name="Wongkham S."/>
            <person name="Teh B.T."/>
            <person name="Wongkham C."/>
            <person name="Intapan P.M."/>
            <person name="Maleewong W."/>
            <person name="Yang X."/>
            <person name="Hu M."/>
            <person name="Wang Z."/>
            <person name="Hofmann A."/>
            <person name="Sternberg P.W."/>
            <person name="Tan P."/>
            <person name="Wang J."/>
            <person name="Gasser R.B."/>
        </authorList>
    </citation>
    <scope>NUCLEOTIDE SEQUENCE [LARGE SCALE GENOMIC DNA]</scope>
</reference>
<keyword evidence="2" id="KW-0547">Nucleotide-binding</keyword>
<feature type="short sequence motif" description="Q motif" evidence="7">
    <location>
        <begin position="290"/>
        <end position="318"/>
    </location>
</feature>
<evidence type="ECO:0000259" key="9">
    <source>
        <dbReference type="PROSITE" id="PS51192"/>
    </source>
</evidence>
<dbReference type="STRING" id="6198.A0A074Z1Q6"/>
<dbReference type="CTD" id="20325970"/>
<dbReference type="PANTHER" id="PTHR47958">
    <property type="entry name" value="ATP-DEPENDENT RNA HELICASE DBP3"/>
    <property type="match status" value="1"/>
</dbReference>
<feature type="domain" description="DEAD-box RNA helicase Q" evidence="11">
    <location>
        <begin position="290"/>
        <end position="318"/>
    </location>
</feature>
<evidence type="ECO:0000259" key="10">
    <source>
        <dbReference type="PROSITE" id="PS51194"/>
    </source>
</evidence>
<dbReference type="OrthoDB" id="196131at2759"/>
<dbReference type="Gene3D" id="3.40.50.300">
    <property type="entry name" value="P-loop containing nucleotide triphosphate hydrolases"/>
    <property type="match status" value="2"/>
</dbReference>
<dbReference type="Pfam" id="PF23309">
    <property type="entry name" value="DUF7083"/>
    <property type="match status" value="1"/>
</dbReference>
<evidence type="ECO:0000256" key="5">
    <source>
        <dbReference type="ARBA" id="ARBA00022840"/>
    </source>
</evidence>
<feature type="domain" description="Helicase C-terminal" evidence="10">
    <location>
        <begin position="763"/>
        <end position="908"/>
    </location>
</feature>
<dbReference type="Pfam" id="PF00271">
    <property type="entry name" value="Helicase_C"/>
    <property type="match status" value="1"/>
</dbReference>
<feature type="region of interest" description="Disordered" evidence="8">
    <location>
        <begin position="1"/>
        <end position="37"/>
    </location>
</feature>
<organism evidence="12 13">
    <name type="scientific">Opisthorchis viverrini</name>
    <name type="common">Southeast Asian liver fluke</name>
    <dbReference type="NCBI Taxonomy" id="6198"/>
    <lineage>
        <taxon>Eukaryota</taxon>
        <taxon>Metazoa</taxon>
        <taxon>Spiralia</taxon>
        <taxon>Lophotrochozoa</taxon>
        <taxon>Platyhelminthes</taxon>
        <taxon>Trematoda</taxon>
        <taxon>Digenea</taxon>
        <taxon>Opisthorchiida</taxon>
        <taxon>Opisthorchiata</taxon>
        <taxon>Opisthorchiidae</taxon>
        <taxon>Opisthorchis</taxon>
    </lineage>
</organism>
<dbReference type="GO" id="GO:0005524">
    <property type="term" value="F:ATP binding"/>
    <property type="evidence" value="ECO:0007669"/>
    <property type="project" value="UniProtKB-KW"/>
</dbReference>
<dbReference type="EC" id="3.6.4.13" evidence="1"/>
<dbReference type="GO" id="GO:0003676">
    <property type="term" value="F:nucleic acid binding"/>
    <property type="evidence" value="ECO:0007669"/>
    <property type="project" value="InterPro"/>
</dbReference>
<evidence type="ECO:0000313" key="12">
    <source>
        <dbReference type="EMBL" id="KER19422.1"/>
    </source>
</evidence>
<keyword evidence="13" id="KW-1185">Reference proteome</keyword>
<keyword evidence="4" id="KW-0347">Helicase</keyword>
<dbReference type="PROSITE" id="PS51192">
    <property type="entry name" value="HELICASE_ATP_BIND_1"/>
    <property type="match status" value="1"/>
</dbReference>
<gene>
    <name evidence="12" type="ORF">T265_11802</name>
</gene>
<evidence type="ECO:0000256" key="4">
    <source>
        <dbReference type="ARBA" id="ARBA00022806"/>
    </source>
</evidence>
<dbReference type="InterPro" id="IPR001650">
    <property type="entry name" value="Helicase_C-like"/>
</dbReference>
<evidence type="ECO:0000256" key="6">
    <source>
        <dbReference type="ARBA" id="ARBA00047984"/>
    </source>
</evidence>
<dbReference type="PROSITE" id="PS00039">
    <property type="entry name" value="DEAD_ATP_HELICASE"/>
    <property type="match status" value="1"/>
</dbReference>
<keyword evidence="5" id="KW-0067">ATP-binding</keyword>
<dbReference type="GeneID" id="20325970"/>
<dbReference type="FunFam" id="3.40.50.300:FF:000079">
    <property type="entry name" value="probable ATP-dependent RNA helicase DDX17"/>
    <property type="match status" value="1"/>
</dbReference>
<evidence type="ECO:0000256" key="3">
    <source>
        <dbReference type="ARBA" id="ARBA00022801"/>
    </source>
</evidence>
<dbReference type="SUPFAM" id="SSF52540">
    <property type="entry name" value="P-loop containing nucleoside triphosphate hydrolases"/>
    <property type="match status" value="2"/>
</dbReference>
<dbReference type="InterPro" id="IPR027417">
    <property type="entry name" value="P-loop_NTPase"/>
</dbReference>
<evidence type="ECO:0000256" key="1">
    <source>
        <dbReference type="ARBA" id="ARBA00012552"/>
    </source>
</evidence>
<dbReference type="InterPro" id="IPR014014">
    <property type="entry name" value="RNA_helicase_DEAD_Q_motif"/>
</dbReference>
<dbReference type="EMBL" id="KL597214">
    <property type="protein sequence ID" value="KER19422.1"/>
    <property type="molecule type" value="Genomic_DNA"/>
</dbReference>
<feature type="domain" description="Helicase ATP-binding" evidence="9">
    <location>
        <begin position="321"/>
        <end position="496"/>
    </location>
</feature>
<dbReference type="AlphaFoldDB" id="A0A074Z1Q6"/>
<evidence type="ECO:0000313" key="13">
    <source>
        <dbReference type="Proteomes" id="UP000054324"/>
    </source>
</evidence>
<sequence>MSFGRQRGGRWGMNFISPSGPHGSLSTSRIRDEGPGDYFRSGYSSSALAADGVRVGGAAIPPPSSVNRGKREYCDPNEIIAKQTTLVPSHGSASSRTFANLGRKRIADEEDYFLEEDDQGGLEYQPAPGSPADGKGKKSTSDSDSDDPLDKYMENIEEEVRTLDYAPPNKPGAKKPARGNTKGIRDDIEQEDAVESYLRFMEENPHLGLHMDDEEEAYEYDAEGNIIGTEKKMIDPLPPVDHSVIKYAPFAKNFYIEHEEITNLSEANVAELREKLGIRVSGPSPLRPVCSFAHLGLDEPLLEAIRKAGFTKPTPIQAQAVPLVMAGRDVIGIGKTGSGKTAAFLWPAIIHIMDQPPLKLGDGPIAVVCAPTRELAQQIYTEAKKLAKVYNLTTVCAYGGGSLWEQQKACEAGCELLICTPGRLIDLVRKKSTNLRRVTYLVFDEADKMFNLGFEPQVRSIANHVRPDRQTLLFSATFKRRLERLARDILTDPVRIVEGHLGEANEDITQIVEIFDKPDEKWDWLTRNLVRLTTGIHTNPASAPKTLQQQQKQFEVAHLKLIESLTQKLHIHKAAVSTGESSVSSTDAAAASITEIIFDPLSGHTFDSWFKRYENMFKTDFSKFDDGWKVRLLLRKPGTPEHERFTNFILPKLPRDFSFDETVRTLLQIFSDQTSLFSIRYQCLKLAKKDDDDFITFAGVVNRECERFKLSSMTENQFKCLIFVSGLQSSHDADIRTRLLNRIEQDAEMTLQSLTTECQRLINLKHDTAMIEGSVLVFVTRKTHSEEVARKLKMRDLKVLLIHGDMHQSERNSVIHSFKRQEAPILVATDVASRGLDIPSIHNVVNYEVARDIDTHTHRVGRTGRAGVKGTAYTLFVAGKDPVDFAACLVQHLEASGQNVPPKLLDLAHKCSWFAHNRSSLVNSGGAAESISRPSFGFEPRPPRARPGLGLSADDESFAGGGNPRSGPATAAAAGEGAEIIRPGGLQADRFCAMKAAFAAQYSRRFVSAGVEASKYTHPEMLQPATNVTKSQFQASSYGTELSCPQPVATPQAVPTPRGVPAPIPPPVPVPAPVRPPPQPVSTPPSQPEVKKKRSRWD</sequence>
<dbReference type="CDD" id="cd18787">
    <property type="entry name" value="SF2_C_DEAD"/>
    <property type="match status" value="1"/>
</dbReference>
<dbReference type="InterPro" id="IPR014001">
    <property type="entry name" value="Helicase_ATP-bd"/>
</dbReference>
<evidence type="ECO:0000256" key="7">
    <source>
        <dbReference type="PROSITE-ProRule" id="PRU00552"/>
    </source>
</evidence>
<accession>A0A074Z1Q6</accession>
<dbReference type="SMART" id="SM00490">
    <property type="entry name" value="HELICc"/>
    <property type="match status" value="1"/>
</dbReference>
<keyword evidence="3" id="KW-0378">Hydrolase</keyword>
<dbReference type="InterPro" id="IPR055510">
    <property type="entry name" value="DUF7083"/>
</dbReference>
<feature type="compositionally biased region" description="Basic and acidic residues" evidence="8">
    <location>
        <begin position="148"/>
        <end position="162"/>
    </location>
</feature>
<feature type="region of interest" description="Disordered" evidence="8">
    <location>
        <begin position="1041"/>
        <end position="1098"/>
    </location>
</feature>
<dbReference type="PROSITE" id="PS51195">
    <property type="entry name" value="Q_MOTIF"/>
    <property type="match status" value="1"/>
</dbReference>
<evidence type="ECO:0000259" key="11">
    <source>
        <dbReference type="PROSITE" id="PS51195"/>
    </source>
</evidence>
<dbReference type="InterPro" id="IPR011545">
    <property type="entry name" value="DEAD/DEAH_box_helicase_dom"/>
</dbReference>
<dbReference type="RefSeq" id="XP_009176831.1">
    <property type="nucleotide sequence ID" value="XM_009178567.1"/>
</dbReference>
<feature type="region of interest" description="Disordered" evidence="8">
    <location>
        <begin position="120"/>
        <end position="182"/>
    </location>
</feature>
<dbReference type="Proteomes" id="UP000054324">
    <property type="component" value="Unassembled WGS sequence"/>
</dbReference>
<dbReference type="InterPro" id="IPR000629">
    <property type="entry name" value="RNA-helicase_DEAD-box_CS"/>
</dbReference>
<dbReference type="GO" id="GO:0016787">
    <property type="term" value="F:hydrolase activity"/>
    <property type="evidence" value="ECO:0007669"/>
    <property type="project" value="UniProtKB-KW"/>
</dbReference>
<dbReference type="CDD" id="cd17952">
    <property type="entry name" value="DEADc_DDX42"/>
    <property type="match status" value="1"/>
</dbReference>
<dbReference type="KEGG" id="ovi:T265_11802"/>
<feature type="region of interest" description="Disordered" evidence="8">
    <location>
        <begin position="933"/>
        <end position="974"/>
    </location>
</feature>
<proteinExistence type="predicted"/>